<feature type="signal peptide" evidence="7">
    <location>
        <begin position="1"/>
        <end position="18"/>
    </location>
</feature>
<dbReference type="VEuPathDB" id="VectorBase:ISCW014753"/>
<protein>
    <submittedName>
        <fullName evidence="8">Putative secreted protein</fullName>
    </submittedName>
</protein>
<reference evidence="8" key="1">
    <citation type="submission" date="2005-05" db="EMBL/GenBank/DDBJ databases">
        <authorList>
            <person name="Tseng H.-P."/>
            <person name="Hseu T.-H."/>
            <person name="Buhler D.R."/>
            <person name="Wang W.-D."/>
            <person name="Tsai H.-L."/>
            <person name="Hu C.-H."/>
        </authorList>
    </citation>
    <scope>NUCLEOTIDE SEQUENCE</scope>
    <source>
        <strain evidence="8">IS-6-12-J-cluster-91</strain>
        <tissue evidence="8">Salivary glands</tissue>
    </source>
</reference>
<dbReference type="Pfam" id="PF12115">
    <property type="entry name" value="Salp15"/>
    <property type="match status" value="1"/>
</dbReference>
<reference evidence="8" key="2">
    <citation type="journal article" date="2006" name="Insect Biochem. Mol. Biol.">
        <title>An annotated catalog of salivary gland transcripts from Ixodes scapularis ticks.</title>
        <authorList>
            <person name="Ribeiro J.M."/>
            <person name="Alarcon-Chaidez F."/>
            <person name="Francischetti I.M."/>
            <person name="Mans B.J."/>
            <person name="Mather T.N."/>
            <person name="Valenzuela J.G."/>
            <person name="Wikel S.K."/>
        </authorList>
    </citation>
    <scope>NUCLEOTIDE SEQUENCE</scope>
    <source>
        <strain evidence="8">IS-6-12-J-cluster-91</strain>
        <tissue evidence="8">Salivary glands</tissue>
    </source>
</reference>
<evidence type="ECO:0000256" key="1">
    <source>
        <dbReference type="ARBA" id="ARBA00004613"/>
    </source>
</evidence>
<sequence length="163" mass="17381">MFKLSFLIVFVLAGLCFGKEASTGAGGGDTGEVSGGGAPSGNADTSVADSTASGHQEDNEQNDEAAGEKEIRRIGSSLPDFIGDSNKRNEYVRKLLSTCSTQHQTHKINEQTINFENCTYTCIKLTRQQVNEETRIPSGMTCGDRGRICQENGPCPSTPVPSC</sequence>
<keyword evidence="2" id="KW-0964">Secreted</keyword>
<dbReference type="InterPro" id="IPR021971">
    <property type="entry name" value="Salp15"/>
</dbReference>
<evidence type="ECO:0000256" key="2">
    <source>
        <dbReference type="ARBA" id="ARBA00022525"/>
    </source>
</evidence>
<dbReference type="VEuPathDB" id="VectorBase:ISCI014753"/>
<evidence type="ECO:0000256" key="3">
    <source>
        <dbReference type="ARBA" id="ARBA00022729"/>
    </source>
</evidence>
<dbReference type="EMBL" id="DQ065958">
    <property type="protein sequence ID" value="AAY66595.1"/>
    <property type="molecule type" value="mRNA"/>
</dbReference>
<evidence type="ECO:0000256" key="7">
    <source>
        <dbReference type="SAM" id="SignalP"/>
    </source>
</evidence>
<dbReference type="AlphaFoldDB" id="Q4PN15"/>
<feature type="chain" id="PRO_5004241840" evidence="7">
    <location>
        <begin position="19"/>
        <end position="163"/>
    </location>
</feature>
<evidence type="ECO:0000313" key="8">
    <source>
        <dbReference type="EMBL" id="AAY66595.1"/>
    </source>
</evidence>
<evidence type="ECO:0000256" key="6">
    <source>
        <dbReference type="SAM" id="MobiDB-lite"/>
    </source>
</evidence>
<dbReference type="VEuPathDB" id="VectorBase:ISCP_006074"/>
<keyword evidence="4" id="KW-0325">Glycoprotein</keyword>
<feature type="region of interest" description="Disordered" evidence="6">
    <location>
        <begin position="26"/>
        <end position="79"/>
    </location>
</feature>
<organism evidence="8">
    <name type="scientific">Ixodes scapularis</name>
    <name type="common">Black-legged tick</name>
    <name type="synonym">Deer tick</name>
    <dbReference type="NCBI Taxonomy" id="6945"/>
    <lineage>
        <taxon>Eukaryota</taxon>
        <taxon>Metazoa</taxon>
        <taxon>Ecdysozoa</taxon>
        <taxon>Arthropoda</taxon>
        <taxon>Chelicerata</taxon>
        <taxon>Arachnida</taxon>
        <taxon>Acari</taxon>
        <taxon>Parasitiformes</taxon>
        <taxon>Ixodida</taxon>
        <taxon>Ixodoidea</taxon>
        <taxon>Ixodidae</taxon>
        <taxon>Ixodinae</taxon>
        <taxon>Ixodes</taxon>
    </lineage>
</organism>
<dbReference type="GO" id="GO:0005576">
    <property type="term" value="C:extracellular region"/>
    <property type="evidence" value="ECO:0007669"/>
    <property type="project" value="UniProtKB-SubCell"/>
</dbReference>
<keyword evidence="3 7" id="KW-0732">Signal</keyword>
<evidence type="ECO:0000256" key="5">
    <source>
        <dbReference type="ARBA" id="ARBA00034321"/>
    </source>
</evidence>
<accession>Q4PN15</accession>
<evidence type="ECO:0000256" key="4">
    <source>
        <dbReference type="ARBA" id="ARBA00023180"/>
    </source>
</evidence>
<name>Q4PN15_IXOSC</name>
<feature type="compositionally biased region" description="Gly residues" evidence="6">
    <location>
        <begin position="26"/>
        <end position="39"/>
    </location>
</feature>
<feature type="compositionally biased region" description="Polar residues" evidence="6">
    <location>
        <begin position="42"/>
        <end position="54"/>
    </location>
</feature>
<comment type="subcellular location">
    <subcellularLocation>
        <location evidence="1">Secreted</location>
    </subcellularLocation>
</comment>
<proteinExistence type="evidence at transcript level"/>
<comment type="similarity">
    <text evidence="5">Belongs to the salp15 family.</text>
</comment>